<feature type="region of interest" description="Disordered" evidence="1">
    <location>
        <begin position="117"/>
        <end position="140"/>
    </location>
</feature>
<dbReference type="OrthoDB" id="2384350at2759"/>
<accession>A0A5N5TG79</accession>
<comment type="caution">
    <text evidence="2">The sequence shown here is derived from an EMBL/GenBank/DDBJ whole genome shotgun (WGS) entry which is preliminary data.</text>
</comment>
<dbReference type="AlphaFoldDB" id="A0A5N5TG79"/>
<gene>
    <name evidence="2" type="ORF">Anas_08360</name>
</gene>
<organism evidence="2 3">
    <name type="scientific">Armadillidium nasatum</name>
    <dbReference type="NCBI Taxonomy" id="96803"/>
    <lineage>
        <taxon>Eukaryota</taxon>
        <taxon>Metazoa</taxon>
        <taxon>Ecdysozoa</taxon>
        <taxon>Arthropoda</taxon>
        <taxon>Crustacea</taxon>
        <taxon>Multicrustacea</taxon>
        <taxon>Malacostraca</taxon>
        <taxon>Eumalacostraca</taxon>
        <taxon>Peracarida</taxon>
        <taxon>Isopoda</taxon>
        <taxon>Oniscidea</taxon>
        <taxon>Crinocheta</taxon>
        <taxon>Armadillidiidae</taxon>
        <taxon>Armadillidium</taxon>
    </lineage>
</organism>
<evidence type="ECO:0000256" key="1">
    <source>
        <dbReference type="SAM" id="MobiDB-lite"/>
    </source>
</evidence>
<reference evidence="2 3" key="1">
    <citation type="journal article" date="2019" name="PLoS Biol.">
        <title>Sex chromosomes control vertical transmission of feminizing Wolbachia symbionts in an isopod.</title>
        <authorList>
            <person name="Becking T."/>
            <person name="Chebbi M.A."/>
            <person name="Giraud I."/>
            <person name="Moumen B."/>
            <person name="Laverre T."/>
            <person name="Caubet Y."/>
            <person name="Peccoud J."/>
            <person name="Gilbert C."/>
            <person name="Cordaux R."/>
        </authorList>
    </citation>
    <scope>NUCLEOTIDE SEQUENCE [LARGE SCALE GENOMIC DNA]</scope>
    <source>
        <strain evidence="2">ANa2</strain>
        <tissue evidence="2">Whole body excluding digestive tract and cuticle</tissue>
    </source>
</reference>
<evidence type="ECO:0000313" key="2">
    <source>
        <dbReference type="EMBL" id="KAB7503930.1"/>
    </source>
</evidence>
<name>A0A5N5TG79_9CRUS</name>
<sequence length="195" mass="21920">VTIQKASQRDVYLVSPLWVEACRVKMVQVSEALFPISNEYQKKFSLEHGNGVFPRKVKSMQPREFEDDILIAEAKLRRKRKIQNEPPDNSNDVAIPFFSPLPNPLLRSPSERLIQASPLSSEDTGNRQEHISDSSVVSHNNTLPLDLCNNSCIEESSEVSKELSCQKTIAKSNVPTTSRTDINNLTPSTSEIKKK</sequence>
<evidence type="ECO:0008006" key="4">
    <source>
        <dbReference type="Google" id="ProtNLM"/>
    </source>
</evidence>
<dbReference type="InterPro" id="IPR036420">
    <property type="entry name" value="BRCT_dom_sf"/>
</dbReference>
<evidence type="ECO:0000313" key="3">
    <source>
        <dbReference type="Proteomes" id="UP000326759"/>
    </source>
</evidence>
<feature type="non-terminal residue" evidence="2">
    <location>
        <position position="1"/>
    </location>
</feature>
<dbReference type="Gene3D" id="3.40.50.10190">
    <property type="entry name" value="BRCT domain"/>
    <property type="match status" value="1"/>
</dbReference>
<protein>
    <recommendedName>
        <fullName evidence="4">BRCT domain-containing protein</fullName>
    </recommendedName>
</protein>
<dbReference type="Proteomes" id="UP000326759">
    <property type="component" value="Unassembled WGS sequence"/>
</dbReference>
<feature type="region of interest" description="Disordered" evidence="1">
    <location>
        <begin position="176"/>
        <end position="195"/>
    </location>
</feature>
<proteinExistence type="predicted"/>
<keyword evidence="3" id="KW-1185">Reference proteome</keyword>
<dbReference type="EMBL" id="SEYY01004158">
    <property type="protein sequence ID" value="KAB7503930.1"/>
    <property type="molecule type" value="Genomic_DNA"/>
</dbReference>